<dbReference type="InterPro" id="IPR011701">
    <property type="entry name" value="MFS"/>
</dbReference>
<feature type="transmembrane region" description="Helical" evidence="7">
    <location>
        <begin position="108"/>
        <end position="134"/>
    </location>
</feature>
<feature type="region of interest" description="Disordered" evidence="6">
    <location>
        <begin position="1"/>
        <end position="48"/>
    </location>
</feature>
<feature type="transmembrane region" description="Helical" evidence="7">
    <location>
        <begin position="146"/>
        <end position="166"/>
    </location>
</feature>
<evidence type="ECO:0000256" key="2">
    <source>
        <dbReference type="ARBA" id="ARBA00022448"/>
    </source>
</evidence>
<keyword evidence="3 7" id="KW-0812">Transmembrane</keyword>
<feature type="transmembrane region" description="Helical" evidence="7">
    <location>
        <begin position="325"/>
        <end position="345"/>
    </location>
</feature>
<keyword evidence="2" id="KW-0813">Transport</keyword>
<feature type="transmembrane region" description="Helical" evidence="7">
    <location>
        <begin position="417"/>
        <end position="434"/>
    </location>
</feature>
<comment type="subcellular location">
    <subcellularLocation>
        <location evidence="1">Membrane</location>
        <topology evidence="1">Multi-pass membrane protein</topology>
    </subcellularLocation>
</comment>
<keyword evidence="4 7" id="KW-1133">Transmembrane helix</keyword>
<dbReference type="PANTHER" id="PTHR43791">
    <property type="entry name" value="PERMEASE-RELATED"/>
    <property type="match status" value="1"/>
</dbReference>
<feature type="transmembrane region" description="Helical" evidence="7">
    <location>
        <begin position="178"/>
        <end position="202"/>
    </location>
</feature>
<reference evidence="8 9" key="1">
    <citation type="submission" date="2014-06" db="EMBL/GenBank/DDBJ databases">
        <title>Evolutionary Origins and Diversification of the Mycorrhizal Mutualists.</title>
        <authorList>
            <consortium name="DOE Joint Genome Institute"/>
            <consortium name="Mycorrhizal Genomics Consortium"/>
            <person name="Kohler A."/>
            <person name="Kuo A."/>
            <person name="Nagy L.G."/>
            <person name="Floudas D."/>
            <person name="Copeland A."/>
            <person name="Barry K.W."/>
            <person name="Cichocki N."/>
            <person name="Veneault-Fourrey C."/>
            <person name="LaButti K."/>
            <person name="Lindquist E.A."/>
            <person name="Lipzen A."/>
            <person name="Lundell T."/>
            <person name="Morin E."/>
            <person name="Murat C."/>
            <person name="Riley R."/>
            <person name="Ohm R."/>
            <person name="Sun H."/>
            <person name="Tunlid A."/>
            <person name="Henrissat B."/>
            <person name="Grigoriev I.V."/>
            <person name="Hibbett D.S."/>
            <person name="Martin F."/>
        </authorList>
    </citation>
    <scope>NUCLEOTIDE SEQUENCE [LARGE SCALE GENOMIC DNA]</scope>
    <source>
        <strain evidence="8 9">FD-325 SS-3</strain>
    </source>
</reference>
<dbReference type="GO" id="GO:0022857">
    <property type="term" value="F:transmembrane transporter activity"/>
    <property type="evidence" value="ECO:0007669"/>
    <property type="project" value="InterPro"/>
</dbReference>
<protein>
    <recommendedName>
        <fullName evidence="10">MFS general substrate transporter</fullName>
    </recommendedName>
</protein>
<evidence type="ECO:0000256" key="1">
    <source>
        <dbReference type="ARBA" id="ARBA00004141"/>
    </source>
</evidence>
<feature type="compositionally biased region" description="Polar residues" evidence="6">
    <location>
        <begin position="10"/>
        <end position="40"/>
    </location>
</feature>
<dbReference type="AlphaFoldDB" id="A0A0C9TAH6"/>
<dbReference type="PANTHER" id="PTHR43791:SF18">
    <property type="entry name" value="NICOTINIC ACID TRANSPORTER TNA1, PUTATIVE (AFU_ORTHOLOGUE AFUA_3G03820)-RELATED"/>
    <property type="match status" value="1"/>
</dbReference>
<accession>A0A0C9TAH6</accession>
<feature type="transmembrane region" description="Helical" evidence="7">
    <location>
        <begin position="296"/>
        <end position="319"/>
    </location>
</feature>
<gene>
    <name evidence="8" type="ORF">PLICRDRAFT_116666</name>
</gene>
<feature type="transmembrane region" description="Helical" evidence="7">
    <location>
        <begin position="222"/>
        <end position="246"/>
    </location>
</feature>
<dbReference type="Pfam" id="PF07690">
    <property type="entry name" value="MFS_1"/>
    <property type="match status" value="1"/>
</dbReference>
<evidence type="ECO:0000256" key="5">
    <source>
        <dbReference type="ARBA" id="ARBA00023136"/>
    </source>
</evidence>
<dbReference type="EMBL" id="KN832568">
    <property type="protein sequence ID" value="KII85303.1"/>
    <property type="molecule type" value="Genomic_DNA"/>
</dbReference>
<dbReference type="FunFam" id="1.20.1250.20:FF:000013">
    <property type="entry name" value="MFS general substrate transporter"/>
    <property type="match status" value="1"/>
</dbReference>
<evidence type="ECO:0000313" key="8">
    <source>
        <dbReference type="EMBL" id="KII85303.1"/>
    </source>
</evidence>
<evidence type="ECO:0000313" key="9">
    <source>
        <dbReference type="Proteomes" id="UP000053263"/>
    </source>
</evidence>
<name>A0A0C9TAH6_PLICR</name>
<evidence type="ECO:0008006" key="10">
    <source>
        <dbReference type="Google" id="ProtNLM"/>
    </source>
</evidence>
<evidence type="ECO:0000256" key="6">
    <source>
        <dbReference type="SAM" id="MobiDB-lite"/>
    </source>
</evidence>
<evidence type="ECO:0000256" key="3">
    <source>
        <dbReference type="ARBA" id="ARBA00022692"/>
    </source>
</evidence>
<keyword evidence="5 7" id="KW-0472">Membrane</keyword>
<dbReference type="HOGENOM" id="CLU_001265_0_1_1"/>
<feature type="transmembrane region" description="Helical" evidence="7">
    <location>
        <begin position="383"/>
        <end position="405"/>
    </location>
</feature>
<evidence type="ECO:0000256" key="7">
    <source>
        <dbReference type="SAM" id="Phobius"/>
    </source>
</evidence>
<dbReference type="InterPro" id="IPR036259">
    <property type="entry name" value="MFS_trans_sf"/>
</dbReference>
<organism evidence="8 9">
    <name type="scientific">Plicaturopsis crispa FD-325 SS-3</name>
    <dbReference type="NCBI Taxonomy" id="944288"/>
    <lineage>
        <taxon>Eukaryota</taxon>
        <taxon>Fungi</taxon>
        <taxon>Dikarya</taxon>
        <taxon>Basidiomycota</taxon>
        <taxon>Agaricomycotina</taxon>
        <taxon>Agaricomycetes</taxon>
        <taxon>Agaricomycetidae</taxon>
        <taxon>Amylocorticiales</taxon>
        <taxon>Amylocorticiaceae</taxon>
        <taxon>Plicatura</taxon>
        <taxon>Plicaturopsis crispa</taxon>
    </lineage>
</organism>
<sequence length="524" mass="56640">MTDGEKGLGVQSSLDAQSPSLDAKSPSLNTKSSSDVNSPSIDGPDLPPTLATIDERAVWRKVDRRLLPMLGAMYLMSFLDRGNAKLEGLLTQLDLTGNKYNIALVRPLFPAVFTVSWLPGITILWGIIMTLMGLVKTYPQLVGARVALGVVEAGLFPGIIYFLTLWYPRFRLQYRIGLFFGACSVAGAFSGLLAWAIGFMGARDGGRGLGGLEGGGVGGLEGWSWIFILEGLATVLVGVVALFVLVDYPETATFLTPEERAFVLHRKQYDLSTRGGGEARAFAPRYVWAAFRDWQVWVHTLILMSVIGPLYGITLFLPFGYDTAISQLLTVPPYVCATLTVFAFGHYSDRLRARAPFVLAGLVMALVGYAINIAPAATTGAKYFGTFLCVMGTYGAYPTALAWCVVGNNLAGEYKRAVGMAFAIGIGNFAGAISSNVYRQQDAPRYVLGHGIELMFLGIGLVAVPLTALAYWRINARRDALEGSVEEGAIEEGGIEKGEKGGIELEDEKRVEMGDRAADFRYTL</sequence>
<dbReference type="Gene3D" id="1.20.1250.20">
    <property type="entry name" value="MFS general substrate transporter like domains"/>
    <property type="match status" value="2"/>
</dbReference>
<dbReference type="GO" id="GO:0016020">
    <property type="term" value="C:membrane"/>
    <property type="evidence" value="ECO:0007669"/>
    <property type="project" value="UniProtKB-SubCell"/>
</dbReference>
<dbReference type="Proteomes" id="UP000053263">
    <property type="component" value="Unassembled WGS sequence"/>
</dbReference>
<evidence type="ECO:0000256" key="4">
    <source>
        <dbReference type="ARBA" id="ARBA00022989"/>
    </source>
</evidence>
<feature type="transmembrane region" description="Helical" evidence="7">
    <location>
        <begin position="454"/>
        <end position="472"/>
    </location>
</feature>
<proteinExistence type="predicted"/>
<feature type="transmembrane region" description="Helical" evidence="7">
    <location>
        <begin position="357"/>
        <end position="377"/>
    </location>
</feature>
<dbReference type="SUPFAM" id="SSF103473">
    <property type="entry name" value="MFS general substrate transporter"/>
    <property type="match status" value="1"/>
</dbReference>
<keyword evidence="9" id="KW-1185">Reference proteome</keyword>
<dbReference type="OrthoDB" id="2985014at2759"/>